<dbReference type="InterPro" id="IPR025110">
    <property type="entry name" value="AMP-bd_C"/>
</dbReference>
<dbReference type="Gene3D" id="3.30.300.30">
    <property type="match status" value="1"/>
</dbReference>
<comment type="similarity">
    <text evidence="1">Belongs to the ATP-dependent AMP-binding enzyme family.</text>
</comment>
<evidence type="ECO:0000259" key="3">
    <source>
        <dbReference type="Pfam" id="PF00501"/>
    </source>
</evidence>
<keyword evidence="6" id="KW-1185">Reference proteome</keyword>
<feature type="domain" description="AMP-dependent synthetase/ligase" evidence="3">
    <location>
        <begin position="29"/>
        <end position="393"/>
    </location>
</feature>
<dbReference type="Gene3D" id="3.40.50.12780">
    <property type="entry name" value="N-terminal domain of ligase-like"/>
    <property type="match status" value="1"/>
</dbReference>
<dbReference type="PANTHER" id="PTHR43201:SF5">
    <property type="entry name" value="MEDIUM-CHAIN ACYL-COA LIGASE ACSF2, MITOCHONDRIAL"/>
    <property type="match status" value="1"/>
</dbReference>
<evidence type="ECO:0000256" key="2">
    <source>
        <dbReference type="ARBA" id="ARBA00022598"/>
    </source>
</evidence>
<reference evidence="5" key="1">
    <citation type="submission" date="2014-05" db="EMBL/GenBank/DDBJ databases">
        <title>Genome sequence of Mycobacterium aromaticivorans strain JS19b1T (= DSM 45407T).</title>
        <authorList>
            <person name="Kwak Y."/>
            <person name="Park G.-S."/>
            <person name="Li Q.X."/>
            <person name="Lee S.-E."/>
            <person name="Shin J.-H."/>
        </authorList>
    </citation>
    <scope>NUCLEOTIDE SEQUENCE [LARGE SCALE GENOMIC DNA]</scope>
    <source>
        <strain evidence="5">JS19b1</strain>
    </source>
</reference>
<accession>A0A064CHR9</accession>
<dbReference type="InterPro" id="IPR020845">
    <property type="entry name" value="AMP-binding_CS"/>
</dbReference>
<sequence length="533" mass="57564">MSTTIESRREALRTQFPVWDPMTLADWLERCAAWFPDRPFVITDEVTLTYRQVAEEAVRLSAGLAALGVEPGDRVGMVMANGAEFVTVKFAIARLGAVAVPFNYLYRHDELRYVLADSGCRVVVSMSRFGQLDYCAMFDDILASWDGPAFTVVLTARGRPGALCLDDLAGSGMPPAPVSPDAPADMLYTSGSTGFPKGVVTSHDAVLRTAYASALTRAYEDGRRTLFSLPCYHMFAYIEGLLSVMFVGGAVILRPTFSAEGYFAAIEEHAATDMLCVPTMALAMVESAARRTYDLSSLRAGLCGSAPAPIRLWQQIRDELGVSEIVTGYGMTECGGAMTLTLPEDPLTRCAETVGRPKLAGSAGVEGTDALVEYETIEGELVSRGPTTMIGYWNRPAETAAAVRDGWLHSGDIGCVGADGYLRVTGRSKELYKSGGELVMPKEIEDLLAGYPDISQVYAIGLTDDRWGEIGCAVVVPVPGAALTEDDVLARCRSRLARFKVPKRVVLCTADELPTTATGKVQKFRLVERLQGH</sequence>
<evidence type="ECO:0000313" key="5">
    <source>
        <dbReference type="EMBL" id="KDE98278.1"/>
    </source>
</evidence>
<dbReference type="eggNOG" id="COG0318">
    <property type="taxonomic scope" value="Bacteria"/>
</dbReference>
<dbReference type="Proteomes" id="UP000022835">
    <property type="component" value="Unassembled WGS sequence"/>
</dbReference>
<dbReference type="InterPro" id="IPR045851">
    <property type="entry name" value="AMP-bd_C_sf"/>
</dbReference>
<dbReference type="PANTHER" id="PTHR43201">
    <property type="entry name" value="ACYL-COA SYNTHETASE"/>
    <property type="match status" value="1"/>
</dbReference>
<dbReference type="InterPro" id="IPR042099">
    <property type="entry name" value="ANL_N_sf"/>
</dbReference>
<protein>
    <submittedName>
        <fullName evidence="5">Acyl--CoA ligase</fullName>
    </submittedName>
</protein>
<evidence type="ECO:0000259" key="4">
    <source>
        <dbReference type="Pfam" id="PF13193"/>
    </source>
</evidence>
<evidence type="ECO:0000313" key="6">
    <source>
        <dbReference type="Proteomes" id="UP000022835"/>
    </source>
</evidence>
<organism evidence="5 6">
    <name type="scientific">Mycolicibacterium aromaticivorans JS19b1 = JCM 16368</name>
    <dbReference type="NCBI Taxonomy" id="1440774"/>
    <lineage>
        <taxon>Bacteria</taxon>
        <taxon>Bacillati</taxon>
        <taxon>Actinomycetota</taxon>
        <taxon>Actinomycetes</taxon>
        <taxon>Mycobacteriales</taxon>
        <taxon>Mycobacteriaceae</taxon>
        <taxon>Mycolicibacterium</taxon>
    </lineage>
</organism>
<name>A0A064CHR9_9MYCO</name>
<dbReference type="Pfam" id="PF13193">
    <property type="entry name" value="AMP-binding_C"/>
    <property type="match status" value="1"/>
</dbReference>
<dbReference type="AlphaFoldDB" id="A0A064CHR9"/>
<evidence type="ECO:0000256" key="1">
    <source>
        <dbReference type="ARBA" id="ARBA00006432"/>
    </source>
</evidence>
<dbReference type="GO" id="GO:0031956">
    <property type="term" value="F:medium-chain fatty acid-CoA ligase activity"/>
    <property type="evidence" value="ECO:0007669"/>
    <property type="project" value="TreeGrafter"/>
</dbReference>
<comment type="caution">
    <text evidence="5">The sequence shown here is derived from an EMBL/GenBank/DDBJ whole genome shotgun (WGS) entry which is preliminary data.</text>
</comment>
<keyword evidence="2 5" id="KW-0436">Ligase</keyword>
<dbReference type="SUPFAM" id="SSF56801">
    <property type="entry name" value="Acetyl-CoA synthetase-like"/>
    <property type="match status" value="1"/>
</dbReference>
<dbReference type="PROSITE" id="PS00455">
    <property type="entry name" value="AMP_BINDING"/>
    <property type="match status" value="1"/>
</dbReference>
<feature type="domain" description="AMP-binding enzyme C-terminal" evidence="4">
    <location>
        <begin position="443"/>
        <end position="520"/>
    </location>
</feature>
<gene>
    <name evidence="5" type="ORF">Y900_004805</name>
</gene>
<dbReference type="GO" id="GO:0006631">
    <property type="term" value="P:fatty acid metabolic process"/>
    <property type="evidence" value="ECO:0007669"/>
    <property type="project" value="TreeGrafter"/>
</dbReference>
<dbReference type="Pfam" id="PF00501">
    <property type="entry name" value="AMP-binding"/>
    <property type="match status" value="1"/>
</dbReference>
<proteinExistence type="inferred from homology"/>
<dbReference type="STRING" id="1440774.Y900_004805"/>
<dbReference type="InterPro" id="IPR000873">
    <property type="entry name" value="AMP-dep_synth/lig_dom"/>
</dbReference>
<dbReference type="EMBL" id="JALN02000001">
    <property type="protein sequence ID" value="KDE98278.1"/>
    <property type="molecule type" value="Genomic_DNA"/>
</dbReference>